<accession>A0A940YGQ4</accession>
<feature type="transmembrane region" description="Helical" evidence="1">
    <location>
        <begin position="147"/>
        <end position="164"/>
    </location>
</feature>
<dbReference type="EMBL" id="JAGQDD010000002">
    <property type="protein sequence ID" value="MBQ0929639.1"/>
    <property type="molecule type" value="Genomic_DNA"/>
</dbReference>
<evidence type="ECO:0000256" key="1">
    <source>
        <dbReference type="SAM" id="Phobius"/>
    </source>
</evidence>
<feature type="transmembrane region" description="Helical" evidence="1">
    <location>
        <begin position="403"/>
        <end position="423"/>
    </location>
</feature>
<feature type="transmembrane region" description="Helical" evidence="1">
    <location>
        <begin position="350"/>
        <end position="368"/>
    </location>
</feature>
<feature type="transmembrane region" description="Helical" evidence="1">
    <location>
        <begin position="209"/>
        <end position="229"/>
    </location>
</feature>
<keyword evidence="3" id="KW-1185">Reference proteome</keyword>
<gene>
    <name evidence="2" type="ORF">KAK03_04005</name>
</gene>
<comment type="caution">
    <text evidence="2">The sequence shown here is derived from an EMBL/GenBank/DDBJ whole genome shotgun (WGS) entry which is preliminary data.</text>
</comment>
<feature type="transmembrane region" description="Helical" evidence="1">
    <location>
        <begin position="109"/>
        <end position="126"/>
    </location>
</feature>
<keyword evidence="1" id="KW-0812">Transmembrane</keyword>
<feature type="transmembrane region" description="Helical" evidence="1">
    <location>
        <begin position="241"/>
        <end position="262"/>
    </location>
</feature>
<dbReference type="AlphaFoldDB" id="A0A940YGQ4"/>
<sequence length="424" mass="44701">MPGRLDRLWRLARYLGAFGLARGGLFIAPLLIANALPAADYGRLEFAQAAGSLAASVLGLGTAAAVPLALIQQHAQVRWSALLLHQLHLALWLLLALAVAWWWVGPVSAGAMAVLFALSLALQGLWSTRLKSAGRAEASLVMDTGQWLVLALATLGAAALAVPAGDRLPWAVAVMMAYGAALLLFTGARWRRAQPPADRQSYRDALRHSVPLMLAGVLALVVTTSGRLGMGLLGGAELTGAYAALARAAALPIVAHQVVMVARFRALFELPQAALERALRSVVWAVVAAVLVFGVASGPLGHWLGPAFSTQFAAHRVAGLTILAQSVLWSAIALNDLVNARHGSAAATNRWTAACLLLALPLAAAWLLDRGVTLERYALVHSGVMLAYYLCQAAGMWRAGVRLPAVWWPAALAFLCLSLLAHVV</sequence>
<feature type="transmembrane region" description="Helical" evidence="1">
    <location>
        <begin position="170"/>
        <end position="188"/>
    </location>
</feature>
<feature type="transmembrane region" description="Helical" evidence="1">
    <location>
        <begin position="317"/>
        <end position="338"/>
    </location>
</feature>
<protein>
    <recommendedName>
        <fullName evidence="4">Polysaccharide biosynthesis protein</fullName>
    </recommendedName>
</protein>
<dbReference type="Proteomes" id="UP000676246">
    <property type="component" value="Unassembled WGS sequence"/>
</dbReference>
<feature type="transmembrane region" description="Helical" evidence="1">
    <location>
        <begin position="83"/>
        <end position="103"/>
    </location>
</feature>
<reference evidence="2 3" key="1">
    <citation type="submission" date="2021-04" db="EMBL/GenBank/DDBJ databases">
        <title>The genome sequence of Ideonella sp. 3Y2.</title>
        <authorList>
            <person name="Liu Y."/>
        </authorList>
    </citation>
    <scope>NUCLEOTIDE SEQUENCE [LARGE SCALE GENOMIC DNA]</scope>
    <source>
        <strain evidence="2 3">3Y2</strain>
    </source>
</reference>
<feature type="transmembrane region" description="Helical" evidence="1">
    <location>
        <begin position="53"/>
        <end position="71"/>
    </location>
</feature>
<proteinExistence type="predicted"/>
<organism evidence="2 3">
    <name type="scientific">Ideonella alba</name>
    <dbReference type="NCBI Taxonomy" id="2824118"/>
    <lineage>
        <taxon>Bacteria</taxon>
        <taxon>Pseudomonadati</taxon>
        <taxon>Pseudomonadota</taxon>
        <taxon>Betaproteobacteria</taxon>
        <taxon>Burkholderiales</taxon>
        <taxon>Sphaerotilaceae</taxon>
        <taxon>Ideonella</taxon>
    </lineage>
</organism>
<feature type="transmembrane region" description="Helical" evidence="1">
    <location>
        <begin position="12"/>
        <end position="33"/>
    </location>
</feature>
<evidence type="ECO:0000313" key="2">
    <source>
        <dbReference type="EMBL" id="MBQ0929639.1"/>
    </source>
</evidence>
<keyword evidence="1" id="KW-1133">Transmembrane helix</keyword>
<feature type="transmembrane region" description="Helical" evidence="1">
    <location>
        <begin position="282"/>
        <end position="305"/>
    </location>
</feature>
<name>A0A940YGQ4_9BURK</name>
<evidence type="ECO:0000313" key="3">
    <source>
        <dbReference type="Proteomes" id="UP000676246"/>
    </source>
</evidence>
<feature type="transmembrane region" description="Helical" evidence="1">
    <location>
        <begin position="374"/>
        <end position="391"/>
    </location>
</feature>
<keyword evidence="1" id="KW-0472">Membrane</keyword>
<evidence type="ECO:0008006" key="4">
    <source>
        <dbReference type="Google" id="ProtNLM"/>
    </source>
</evidence>
<dbReference type="RefSeq" id="WP_210851897.1">
    <property type="nucleotide sequence ID" value="NZ_JAGQDD010000002.1"/>
</dbReference>